<dbReference type="InterPro" id="IPR058050">
    <property type="entry name" value="CARGO2"/>
</dbReference>
<feature type="coiled-coil region" evidence="1">
    <location>
        <begin position="24"/>
        <end position="81"/>
    </location>
</feature>
<evidence type="ECO:0000313" key="3">
    <source>
        <dbReference type="EMBL" id="QOR59151.1"/>
    </source>
</evidence>
<name>A0A7M1RZ22_9CAUD</name>
<accession>A0A7M1RZ22</accession>
<feature type="region of interest" description="Disordered" evidence="2">
    <location>
        <begin position="275"/>
        <end position="295"/>
    </location>
</feature>
<proteinExistence type="predicted"/>
<evidence type="ECO:0000256" key="1">
    <source>
        <dbReference type="SAM" id="Coils"/>
    </source>
</evidence>
<reference evidence="3 4" key="1">
    <citation type="submission" date="2020-07" db="EMBL/GenBank/DDBJ databases">
        <title>Taxonomic proposal: Crassvirales, a new order of highly abundant and diverse bacterial viruses.</title>
        <authorList>
            <person name="Shkoporov A.N."/>
            <person name="Stockdale S.R."/>
            <person name="Guerin E."/>
            <person name="Ross R.P."/>
            <person name="Hill C."/>
        </authorList>
    </citation>
    <scope>NUCLEOTIDE SEQUENCE [LARGE SCALE GENOMIC DNA]</scope>
</reference>
<keyword evidence="4" id="KW-1185">Reference proteome</keyword>
<dbReference type="RefSeq" id="YP_010111309.1">
    <property type="nucleotide sequence ID" value="NC_055880.1"/>
</dbReference>
<dbReference type="Proteomes" id="UP000594132">
    <property type="component" value="Segment"/>
</dbReference>
<protein>
    <submittedName>
        <fullName evidence="3">Uncharacterized protein</fullName>
    </submittedName>
</protein>
<sequence>MPNGYMVVNSRFKPFSYEEMLRPIAAYTDEYNAQEAAYGELANQAAQWERLKNSQIDQDTYQQYRSYADELQKAADALASEGLKPGGRKALQEVRRRYTENIVPIEQAYQRRAELSKLQKEMRAKDPTTLIERGAEEIALSELIANPELSPATYSGAYLENSARQAASALSKEMRDDPRKWRSILGGQYYETRMRTGYTAKEIQDAISGSDTAPRELRMVIDQVMQPISGWGNEEAISNARNYTARGLWNAIGEEKYQMAENWMGKLRASQKAQEAPTDNLFPGGSFRMASPSETAEEIRKTIDNIKQGLEGKLANTGADSQVNREGVSFLNPGGIEGYPYSTATKSTQVTLFDKDGTLRSKEAVLREIPSKEKKFVDAQYDAYVDNLAKIGVSGRASRKEIEDAIQNYSYENSATALNFERIPIDPSDAQEAVGLVLSEAVGPDNKTLRGVKKIESWDRNGVPTFSSSPVKKSDVLNEDKNGKITTKGAPVIGASMNPNLKGQVISIDGSVYLIEPNAFSGRIGSNELAQKQAQLLAAEEEFARENTMQAYRTLEIARSNYRRANADIYTVSAGDVKVQPMKPSIFSGAK</sequence>
<dbReference type="Pfam" id="PF25712">
    <property type="entry name" value="crAss_CARGO2"/>
    <property type="match status" value="1"/>
</dbReference>
<keyword evidence="1" id="KW-0175">Coiled coil</keyword>
<dbReference type="GeneID" id="65129672"/>
<evidence type="ECO:0000313" key="4">
    <source>
        <dbReference type="Proteomes" id="UP000594132"/>
    </source>
</evidence>
<dbReference type="KEGG" id="vg:65129672"/>
<organism evidence="3 4">
    <name type="scientific">uncultured phage cr111_1</name>
    <dbReference type="NCBI Taxonomy" id="2772071"/>
    <lineage>
        <taxon>Viruses</taxon>
        <taxon>Duplodnaviria</taxon>
        <taxon>Heunggongvirae</taxon>
        <taxon>Uroviricota</taxon>
        <taxon>Caudoviricetes</taxon>
        <taxon>Crassvirales</taxon>
        <taxon>Steigviridae</taxon>
        <taxon>Asinivirinae</taxon>
        <taxon>Lahndsivirus</taxon>
        <taxon>Lahndsivirus rarus</taxon>
    </lineage>
</organism>
<dbReference type="EMBL" id="MT774387">
    <property type="protein sequence ID" value="QOR59151.1"/>
    <property type="molecule type" value="Genomic_DNA"/>
</dbReference>
<evidence type="ECO:0000256" key="2">
    <source>
        <dbReference type="SAM" id="MobiDB-lite"/>
    </source>
</evidence>